<gene>
    <name evidence="2" type="ORF">G1H10_13495</name>
</gene>
<dbReference type="InterPro" id="IPR003593">
    <property type="entry name" value="AAA+_ATPase"/>
</dbReference>
<dbReference type="SMART" id="SM00382">
    <property type="entry name" value="AAA"/>
    <property type="match status" value="1"/>
</dbReference>
<dbReference type="CDD" id="cd02019">
    <property type="entry name" value="NK"/>
    <property type="match status" value="1"/>
</dbReference>
<dbReference type="InterPro" id="IPR027417">
    <property type="entry name" value="P-loop_NTPase"/>
</dbReference>
<feature type="domain" description="AAA+ ATPase" evidence="1">
    <location>
        <begin position="317"/>
        <end position="464"/>
    </location>
</feature>
<sequence length="1198" mass="130579">MIGNSTARTGPIAGASGDAGVEYRRGVAAYVVACGFAGEALSGTGVPPAYAKVAAVSLETDDPVDDIRIDFESGWRALVQAKLSLDAGRPLEKAVTQWVEAAKVGLDPGKDRLVIVAGTLSGRMRALQRALDRGRTDLPGSPTRVEAEALKKVRGLLGDLDDAQRELVLRCAAIWELQVERIEEPGSQLAMSHLRQVVPDRGYDTAKDAWTALLRISGRTARLRGGYTLSGWLDALCGEGIEVGCVGSLPAAVLESRRQVLERYRDRSEREGSEIDLRALGAELPSLPLKDADAVVHVGTHPDDDRSDSELIWALLRRGRIVLTGPPGGGKSTALKRLAAQLVFDSTLPLPVRASLRDINNSRSSTSFRDRLIEVAVREARPTDRDELTREINERLDHGDRVALLLDSLDETYDARADVVSEIASFVADLPEGVCVVVATRDVAYGHAATLGWPSLRLGPPSNTDSTVTAVLRASAIQLAVPENASWVSEREIWVRSALNQDSLLRETPLMPIVLALLAARRSTPELPTRRAKILKAVIEDVIARREIRRGDDRTFGSLSGTALKEASMHAFTSEAAAILNSQGHATVEAVVEAVATDLREPWGLAPAHAMTAARDAIRFFDESGIFVMCAEESVVPRIALFAEIGDAIRIVSHKDEIAAWVETRVVARQHEPLLLACTLEARVVEAAVHALKAHPEDAELAKVLVQAVKEGVKLDSAAYQQIAETLISHVSTGTEEGWQSWQDLLDLPIPVELRASAEAAAAKHSVEHTRVAHASLELRYHAESAGAEHTALLKDVLALKSLPKRPSSSGNEISDWYVDGSLIKTQAKAAEALLDQVTGAATSVVDRAIGAPLKLQRELLQLLADRGFDDEVRAIRDTSASKRTGFDLPQWFEDWDDSLFGHFLQLVSDNTKKSELTTKQAVALDDLADFMETIEMNDGAVMHLHREPDDVLRELIGLTASLYGFENELLAAQANLARARMERWESIDPYFALFDNAHKRVDPDWTAVPDHEKAVRILMHMFTLGRGQARFASRSLWGAATVAEHALPMLRDLLPDLISSTDHERLGAATLASFANGPEPQCWIDSEDPVLRAVAAHMTEPMDGDELSQDYRKLLDDPDGYVQEAAMRRIVRARPPDMIVILKEIACRAAPGWMCLSCRTMNPPPGSIACSKDDCFSVGARPAKLATEFLQKARYAD</sequence>
<protein>
    <submittedName>
        <fullName evidence="2">AAA family ATPase</fullName>
    </submittedName>
</protein>
<dbReference type="Proteomes" id="UP000475214">
    <property type="component" value="Unassembled WGS sequence"/>
</dbReference>
<dbReference type="GO" id="GO:0016887">
    <property type="term" value="F:ATP hydrolysis activity"/>
    <property type="evidence" value="ECO:0007669"/>
    <property type="project" value="InterPro"/>
</dbReference>
<dbReference type="InterPro" id="IPR049945">
    <property type="entry name" value="AAA_22"/>
</dbReference>
<comment type="caution">
    <text evidence="2">The sequence shown here is derived from an EMBL/GenBank/DDBJ whole genome shotgun (WGS) entry which is preliminary data.</text>
</comment>
<evidence type="ECO:0000259" key="1">
    <source>
        <dbReference type="SMART" id="SM00382"/>
    </source>
</evidence>
<dbReference type="Pfam" id="PF13401">
    <property type="entry name" value="AAA_22"/>
    <property type="match status" value="1"/>
</dbReference>
<keyword evidence="3" id="KW-1185">Reference proteome</keyword>
<proteinExistence type="predicted"/>
<reference evidence="2 3" key="1">
    <citation type="submission" date="2020-02" db="EMBL/GenBank/DDBJ databases">
        <authorList>
            <person name="Li X.-J."/>
            <person name="Han X.-M."/>
        </authorList>
    </citation>
    <scope>NUCLEOTIDE SEQUENCE [LARGE SCALE GENOMIC DNA]</scope>
    <source>
        <strain evidence="2 3">CCTCC AB 2017055</strain>
    </source>
</reference>
<organism evidence="2 3">
    <name type="scientific">Phytoactinopolyspora halotolerans</name>
    <dbReference type="NCBI Taxonomy" id="1981512"/>
    <lineage>
        <taxon>Bacteria</taxon>
        <taxon>Bacillati</taxon>
        <taxon>Actinomycetota</taxon>
        <taxon>Actinomycetes</taxon>
        <taxon>Jiangellales</taxon>
        <taxon>Jiangellaceae</taxon>
        <taxon>Phytoactinopolyspora</taxon>
    </lineage>
</organism>
<name>A0A6L9S9E6_9ACTN</name>
<dbReference type="EMBL" id="JAAGOA010000008">
    <property type="protein sequence ID" value="NEE01182.1"/>
    <property type="molecule type" value="Genomic_DNA"/>
</dbReference>
<dbReference type="AlphaFoldDB" id="A0A6L9S9E6"/>
<dbReference type="Gene3D" id="3.40.50.300">
    <property type="entry name" value="P-loop containing nucleotide triphosphate hydrolases"/>
    <property type="match status" value="1"/>
</dbReference>
<dbReference type="RefSeq" id="WP_163738309.1">
    <property type="nucleotide sequence ID" value="NZ_JAAGOA010000008.1"/>
</dbReference>
<evidence type="ECO:0000313" key="2">
    <source>
        <dbReference type="EMBL" id="NEE01182.1"/>
    </source>
</evidence>
<accession>A0A6L9S9E6</accession>
<dbReference type="SUPFAM" id="SSF52540">
    <property type="entry name" value="P-loop containing nucleoside triphosphate hydrolases"/>
    <property type="match status" value="1"/>
</dbReference>
<evidence type="ECO:0000313" key="3">
    <source>
        <dbReference type="Proteomes" id="UP000475214"/>
    </source>
</evidence>